<comment type="catalytic activity">
    <reaction evidence="6">
        <text>a 5'-end (N(7)-methyl 5'-triphosphoguanosine)-(2'-O-methyl-ribonucleoside)-(ribonucleotide) in mRNA + S-adenosyl-L-methionine = a 5'-end (N(7)-methyl 5'-triphosphoguanosine)-(2'-O-methyl-ribonucleoside)-(2'-O-methyl-ribonucleotide) in mRNA + S-adenosyl-L-homocysteine + H(+)</text>
        <dbReference type="Rhea" id="RHEA:67024"/>
        <dbReference type="Rhea" id="RHEA-COMP:17169"/>
        <dbReference type="Rhea" id="RHEA-COMP:17170"/>
        <dbReference type="ChEBI" id="CHEBI:15378"/>
        <dbReference type="ChEBI" id="CHEBI:57856"/>
        <dbReference type="ChEBI" id="CHEBI:59789"/>
        <dbReference type="ChEBI" id="CHEBI:167612"/>
        <dbReference type="ChEBI" id="CHEBI:167614"/>
        <dbReference type="EC" id="2.1.1.296"/>
    </reaction>
</comment>
<protein>
    <recommendedName>
        <fullName evidence="2">Cap-specific mRNA (nucleoside-2'-O-)-methyltransferase 2</fullName>
        <ecNumber evidence="1">2.1.1.296</ecNumber>
    </recommendedName>
</protein>
<dbReference type="InterPro" id="IPR002877">
    <property type="entry name" value="RNA_MeTrfase_FtsJ_dom"/>
</dbReference>
<evidence type="ECO:0000313" key="10">
    <source>
        <dbReference type="EnsemblMetazoa" id="XP_050511051.1"/>
    </source>
</evidence>
<dbReference type="PROSITE" id="PS51614">
    <property type="entry name" value="SAM_MT_ADRIFT"/>
    <property type="match status" value="1"/>
</dbReference>
<dbReference type="Gene3D" id="3.40.50.12760">
    <property type="match status" value="1"/>
</dbReference>
<sequence length="630" mass="73650">MQITMNEYEEDFNKIYFFKLQDELFLPRQVFESPKWSIPELQSKKNELNRIKGRLGKYKLKVWSKHTAHRDRAGFVMKKLAEKIKPELLTQAWCKFYEILAHFPVIPLCAVSNKKLESLHLCEAPGAFVCALNHYLTLNYPGLEWAWNANTLNPNYEGNELNEMIPDDRFIRHTLKNWIFGADFSGDITKTYNHEYLVNYVQYAKVSLITADGSVDCMSDPGEQERHVERLHFCETITALRVLQTGGTFVLKIFTMFEESTLNLLFLLNCSFDKVALFKPCTSKSGNSEVYVICTKYKGFSVIHHLWTGLWNAYEDIEIFNSNSMFFLTQLPESFLAEIHKCSDFFMKKQADTILDNIYHFDRRSQDNIFITKSFVAQVYLARHEIKPIPESSKIVPNICVSELWRVHSTKNSRHFFNTNLQNVIHNRKISNSLDIVIGKEIQTVYNSKFTDNDNLRKIQTLCTNNENTSDFYQYVLKVLQKSNTIINVKEFDVTVFSKFQKELFLKIASIIEVDKNLILINIPFVTHFLVGLLYLLIFFYDKVYMGKGVVYLYQPKSSVFKSIQSIFNSITEKYKLATESNGRFEQDIVHIVSPSVFETGSFIETIWNYNKYLFCEDKCFTSPYTYHLQ</sequence>
<dbReference type="RefSeq" id="XP_028141214.1">
    <property type="nucleotide sequence ID" value="XM_028285413.1"/>
</dbReference>
<dbReference type="InParanoid" id="A0A6P7FXC9"/>
<keyword evidence="5 7" id="KW-0949">S-adenosyl-L-methionine</keyword>
<dbReference type="PANTHER" id="PTHR16121">
    <property type="entry name" value="CAP-SPECIFIC MRNA (NUCLEOSIDE-2'-O-)-METHYLTRANSFERASE 1-RELATED"/>
    <property type="match status" value="1"/>
</dbReference>
<evidence type="ECO:0000256" key="6">
    <source>
        <dbReference type="ARBA" id="ARBA00049477"/>
    </source>
</evidence>
<reference evidence="12" key="1">
    <citation type="submission" date="2025-04" db="UniProtKB">
        <authorList>
            <consortium name="RefSeq"/>
        </authorList>
    </citation>
    <scope>IDENTIFICATION</scope>
    <source>
        <tissue evidence="12">Whole insect</tissue>
    </source>
</reference>
<dbReference type="InterPro" id="IPR050851">
    <property type="entry name" value="mRNA_Cap_2O-Ribose_MeTrfase"/>
</dbReference>
<dbReference type="PANTHER" id="PTHR16121:SF2">
    <property type="entry name" value="CAP-SPECIFIC MRNA (NUCLEOSIDE-2'-O-)-METHYLTRANSFERASE 2"/>
    <property type="match status" value="1"/>
</dbReference>
<keyword evidence="8" id="KW-1133">Transmembrane helix</keyword>
<dbReference type="SUPFAM" id="SSF53335">
    <property type="entry name" value="S-adenosyl-L-methionine-dependent methyltransferases"/>
    <property type="match status" value="1"/>
</dbReference>
<dbReference type="GO" id="GO:0032259">
    <property type="term" value="P:methylation"/>
    <property type="evidence" value="ECO:0007669"/>
    <property type="project" value="UniProtKB-KW"/>
</dbReference>
<dbReference type="InterPro" id="IPR025807">
    <property type="entry name" value="Adrift-typ_MeTrfase"/>
</dbReference>
<dbReference type="EnsemblMetazoa" id="XM_050655096.1">
    <property type="protein sequence ID" value="XP_050511053.1"/>
    <property type="gene ID" value="LOC126887495"/>
</dbReference>
<dbReference type="Pfam" id="PF01728">
    <property type="entry name" value="FtsJ"/>
    <property type="match status" value="1"/>
</dbReference>
<evidence type="ECO:0000256" key="5">
    <source>
        <dbReference type="ARBA" id="ARBA00022691"/>
    </source>
</evidence>
<proteinExistence type="predicted"/>
<evidence type="ECO:0000313" key="11">
    <source>
        <dbReference type="Proteomes" id="UP001652700"/>
    </source>
</evidence>
<dbReference type="EnsemblMetazoa" id="XM_050655094.1">
    <property type="protein sequence ID" value="XP_050511051.1"/>
    <property type="gene ID" value="LOC126887495"/>
</dbReference>
<evidence type="ECO:0000256" key="4">
    <source>
        <dbReference type="ARBA" id="ARBA00022679"/>
    </source>
</evidence>
<evidence type="ECO:0000256" key="2">
    <source>
        <dbReference type="ARBA" id="ARBA00021134"/>
    </source>
</evidence>
<feature type="transmembrane region" description="Helical" evidence="8">
    <location>
        <begin position="518"/>
        <end position="541"/>
    </location>
</feature>
<dbReference type="OrthoDB" id="429597at2759"/>
<feature type="active site" description="Proton acceptor" evidence="7">
    <location>
        <position position="252"/>
    </location>
</feature>
<feature type="domain" description="Adrift-type SAM-dependent 2'-O-MTase" evidence="9">
    <location>
        <begin position="87"/>
        <end position="299"/>
    </location>
</feature>
<keyword evidence="4 7" id="KW-0808">Transferase</keyword>
<gene>
    <name evidence="12" type="primary">LOC114335216</name>
</gene>
<keyword evidence="11" id="KW-1185">Reference proteome</keyword>
<dbReference type="GO" id="GO:0005737">
    <property type="term" value="C:cytoplasm"/>
    <property type="evidence" value="ECO:0007669"/>
    <property type="project" value="TreeGrafter"/>
</dbReference>
<dbReference type="EC" id="2.1.1.296" evidence="1"/>
<dbReference type="InterPro" id="IPR029063">
    <property type="entry name" value="SAM-dependent_MTases_sf"/>
</dbReference>
<feature type="binding site" evidence="7">
    <location>
        <position position="212"/>
    </location>
    <ligand>
        <name>S-adenosyl-L-methionine</name>
        <dbReference type="ChEBI" id="CHEBI:59789"/>
    </ligand>
</feature>
<feature type="binding site" evidence="7">
    <location>
        <position position="145"/>
    </location>
    <ligand>
        <name>S-adenosyl-L-methionine</name>
        <dbReference type="ChEBI" id="CHEBI:59789"/>
    </ligand>
</feature>
<dbReference type="FunCoup" id="A0A6P7FXC9">
    <property type="interactions" value="2178"/>
</dbReference>
<dbReference type="Proteomes" id="UP001652700">
    <property type="component" value="Unplaced"/>
</dbReference>
<accession>A0A6P7FXC9</accession>
<evidence type="ECO:0000313" key="12">
    <source>
        <dbReference type="RefSeq" id="XP_028141214.1"/>
    </source>
</evidence>
<dbReference type="GO" id="GO:0120550">
    <property type="term" value="F:methyltransferase cap2 activity"/>
    <property type="evidence" value="ECO:0007669"/>
    <property type="project" value="UniProtKB-EC"/>
</dbReference>
<evidence type="ECO:0000256" key="8">
    <source>
        <dbReference type="SAM" id="Phobius"/>
    </source>
</evidence>
<evidence type="ECO:0000256" key="7">
    <source>
        <dbReference type="PROSITE-ProRule" id="PRU00946"/>
    </source>
</evidence>
<organism evidence="12">
    <name type="scientific">Diabrotica virgifera virgifera</name>
    <name type="common">western corn rootworm</name>
    <dbReference type="NCBI Taxonomy" id="50390"/>
    <lineage>
        <taxon>Eukaryota</taxon>
        <taxon>Metazoa</taxon>
        <taxon>Ecdysozoa</taxon>
        <taxon>Arthropoda</taxon>
        <taxon>Hexapoda</taxon>
        <taxon>Insecta</taxon>
        <taxon>Pterygota</taxon>
        <taxon>Neoptera</taxon>
        <taxon>Endopterygota</taxon>
        <taxon>Coleoptera</taxon>
        <taxon>Polyphaga</taxon>
        <taxon>Cucujiformia</taxon>
        <taxon>Chrysomeloidea</taxon>
        <taxon>Chrysomelidae</taxon>
        <taxon>Galerucinae</taxon>
        <taxon>Diabroticina</taxon>
        <taxon>Diabroticites</taxon>
        <taxon>Diabrotica</taxon>
    </lineage>
</organism>
<dbReference type="GO" id="GO:0005634">
    <property type="term" value="C:nucleus"/>
    <property type="evidence" value="ECO:0007669"/>
    <property type="project" value="TreeGrafter"/>
</dbReference>
<name>A0A6P7FXC9_DIAVI</name>
<dbReference type="EnsemblMetazoa" id="XM_050655095.1">
    <property type="protein sequence ID" value="XP_050511052.1"/>
    <property type="gene ID" value="LOC126887495"/>
</dbReference>
<dbReference type="GO" id="GO:0004483">
    <property type="term" value="F:methyltransferase cap1 activity"/>
    <property type="evidence" value="ECO:0007669"/>
    <property type="project" value="UniProtKB-ARBA"/>
</dbReference>
<keyword evidence="3 7" id="KW-0489">Methyltransferase</keyword>
<dbReference type="AlphaFoldDB" id="A0A6P7FXC9"/>
<dbReference type="GO" id="GO:0006370">
    <property type="term" value="P:7-methylguanosine mRNA capping"/>
    <property type="evidence" value="ECO:0007669"/>
    <property type="project" value="TreeGrafter"/>
</dbReference>
<evidence type="ECO:0000259" key="9">
    <source>
        <dbReference type="PROSITE" id="PS51614"/>
    </source>
</evidence>
<keyword evidence="8" id="KW-0472">Membrane</keyword>
<keyword evidence="8" id="KW-0812">Transmembrane</keyword>
<evidence type="ECO:0000256" key="3">
    <source>
        <dbReference type="ARBA" id="ARBA00022603"/>
    </source>
</evidence>
<reference evidence="10" key="2">
    <citation type="submission" date="2025-05" db="UniProtKB">
        <authorList>
            <consortium name="EnsemblMetazoa"/>
        </authorList>
    </citation>
    <scope>IDENTIFICATION</scope>
</reference>
<evidence type="ECO:0000256" key="1">
    <source>
        <dbReference type="ARBA" id="ARBA00012770"/>
    </source>
</evidence>
<feature type="binding site" evidence="7">
    <location>
        <position position="126"/>
    </location>
    <ligand>
        <name>S-adenosyl-L-methionine</name>
        <dbReference type="ChEBI" id="CHEBI:59789"/>
    </ligand>
</feature>